<organism evidence="1 2">
    <name type="scientific">Fictibacillus macauensis ZFHKF-1</name>
    <dbReference type="NCBI Taxonomy" id="1196324"/>
    <lineage>
        <taxon>Bacteria</taxon>
        <taxon>Bacillati</taxon>
        <taxon>Bacillota</taxon>
        <taxon>Bacilli</taxon>
        <taxon>Bacillales</taxon>
        <taxon>Fictibacillaceae</taxon>
        <taxon>Fictibacillus</taxon>
    </lineage>
</organism>
<keyword evidence="2" id="KW-1185">Reference proteome</keyword>
<reference evidence="1 2" key="1">
    <citation type="journal article" date="2012" name="J. Bacteriol.">
        <title>Genome of Bacillus macauensis ZFHKF-1, a Long-Chain-Forming Bacterium.</title>
        <authorList>
            <person name="Cai L."/>
            <person name="Zhang T."/>
        </authorList>
    </citation>
    <scope>NUCLEOTIDE SEQUENCE [LARGE SCALE GENOMIC DNA]</scope>
    <source>
        <strain evidence="1 2">ZFHKF-1</strain>
    </source>
</reference>
<proteinExistence type="predicted"/>
<name>I8UG65_9BACL</name>
<dbReference type="EMBL" id="AKKV01000024">
    <property type="protein sequence ID" value="EIT85895.1"/>
    <property type="molecule type" value="Genomic_DNA"/>
</dbReference>
<evidence type="ECO:0000313" key="2">
    <source>
        <dbReference type="Proteomes" id="UP000004080"/>
    </source>
</evidence>
<dbReference type="STRING" id="1196324.A374_08669"/>
<dbReference type="RefSeq" id="WP_007201827.1">
    <property type="nucleotide sequence ID" value="NZ_AKKV01000024.1"/>
</dbReference>
<dbReference type="Proteomes" id="UP000004080">
    <property type="component" value="Unassembled WGS sequence"/>
</dbReference>
<accession>I8UG65</accession>
<comment type="caution">
    <text evidence="1">The sequence shown here is derived from an EMBL/GenBank/DDBJ whole genome shotgun (WGS) entry which is preliminary data.</text>
</comment>
<evidence type="ECO:0000313" key="1">
    <source>
        <dbReference type="EMBL" id="EIT85895.1"/>
    </source>
</evidence>
<gene>
    <name evidence="1" type="ORF">A374_08669</name>
</gene>
<sequence length="192" mass="21731">MGNVITKELLVELMTNNVDDMKTNDSEVKHGFLTEEQADILNHIEIGQVGLITWLISFVDGKITKEKLIENLLSPQTKQNLAMKAAWENQGKQPSDDEKAGEKKGESVKMKFVDMVTLLKVNEILLEKSTGKLYQLKKESFGSCKKEDEKTMVAILNKDTLKTVSYTVFSIDQILSDVNDWEVYKQAEGENK</sequence>
<dbReference type="AlphaFoldDB" id="I8UG65"/>
<protein>
    <submittedName>
        <fullName evidence="1">Uncharacterized protein</fullName>
    </submittedName>
</protein>
<dbReference type="PATRIC" id="fig|1196324.3.peg.1776"/>